<evidence type="ECO:0000313" key="3">
    <source>
        <dbReference type="Proteomes" id="UP000059188"/>
    </source>
</evidence>
<dbReference type="PANTHER" id="PTHR46579:SF1">
    <property type="entry name" value="F5_8 TYPE C DOMAIN-CONTAINING PROTEIN"/>
    <property type="match status" value="1"/>
</dbReference>
<dbReference type="OrthoDB" id="3234936at2759"/>
<protein>
    <submittedName>
        <fullName evidence="2">Similar to KIAA0564 protein</fullName>
    </submittedName>
</protein>
<dbReference type="Pfam" id="PF02992">
    <property type="entry name" value="Transposase_21"/>
    <property type="match status" value="1"/>
</dbReference>
<organism evidence="2 3">
    <name type="scientific">Thanatephorus cucumeris (strain AG1-IB / isolate 7/3/14)</name>
    <name type="common">Lettuce bottom rot fungus</name>
    <name type="synonym">Rhizoctonia solani</name>
    <dbReference type="NCBI Taxonomy" id="1108050"/>
    <lineage>
        <taxon>Eukaryota</taxon>
        <taxon>Fungi</taxon>
        <taxon>Dikarya</taxon>
        <taxon>Basidiomycota</taxon>
        <taxon>Agaricomycotina</taxon>
        <taxon>Agaricomycetes</taxon>
        <taxon>Cantharellales</taxon>
        <taxon>Ceratobasidiaceae</taxon>
        <taxon>Rhizoctonia</taxon>
        <taxon>Rhizoctonia solani AG-1</taxon>
    </lineage>
</organism>
<accession>A0A0B7FVC1</accession>
<feature type="compositionally biased region" description="Gly residues" evidence="1">
    <location>
        <begin position="25"/>
        <end position="37"/>
    </location>
</feature>
<feature type="region of interest" description="Disordered" evidence="1">
    <location>
        <begin position="1"/>
        <end position="76"/>
    </location>
</feature>
<gene>
    <name evidence="2" type="ORF">RSOLAG1IB_12308</name>
</gene>
<keyword evidence="3" id="KW-1185">Reference proteome</keyword>
<dbReference type="PANTHER" id="PTHR46579">
    <property type="entry name" value="F5/8 TYPE C DOMAIN-CONTAINING PROTEIN-RELATED"/>
    <property type="match status" value="1"/>
</dbReference>
<dbReference type="InterPro" id="IPR004242">
    <property type="entry name" value="Transposase_21"/>
</dbReference>
<evidence type="ECO:0000256" key="1">
    <source>
        <dbReference type="SAM" id="MobiDB-lite"/>
    </source>
</evidence>
<dbReference type="Proteomes" id="UP000059188">
    <property type="component" value="Unassembled WGS sequence"/>
</dbReference>
<dbReference type="AlphaFoldDB" id="A0A0B7FVC1"/>
<name>A0A0B7FVC1_THACB</name>
<sequence>MYMENKNNGNDEDGEGGSSSSSGGSSNGDDGGGGGPNDPGDPGPDQDPDVAREPPIQVPPFGFWGGDPDGEDEEMDIPAQDEHPMLRNLYLRVWVQYAFKGATQDATQAALESHKSLLLAGVTFGGFPAELVAQIHQMPTTLRSLERRLALDFSDLLTIYCLCPDCGKRYTMEEVNGLRTPQCTRHVAQDRCTGELYTEKRLADGTMKRTPTKSFPYNSLPAAISRILSRRGMVELIQHWRRDDDVPVEYDVPCPLDAADWYERVDLHTLFGDITEAWGWESVGTGLRRTFDGENYVDVPTHDDPLSLSRLPLGLNLGMNMDGFRAFKGKFASGNGYSVNGLYIIINNLPFHQRTLIENMILAIALPGPTEPKGYAFDQILEPLVDDLIALAEGVNLPVFNPDTGRVEPRPVYANLTAVIVDWIARIKCIGHVGVTAEHNHCPYCKIRACLLSVPRGFDANRYDYRDPHEHLQLKHEYLRAPELEREEIRLENGTIFTEFDRIPGFYAPDNCPIDIMHLCDLGMTPAIISDFIFKMGMLRPWHRNQPHEETPVARFDAFVQRTVFPWHCGRLPTSITSMNRGTKAEQWRNLLLILPGALFEAWRIGDAIPNNNVPRGGRNTTHFKAQRANSERIYRRRIRVHEMDEGDLEEMPELEDCGTSRNPRDFYANILRYCIAYAGISQHRLTRDEINEATELFEQVGAIFAQMNINLPPIFHAATHVRDHLLQFGNIYGTHTAPFERANRILINTNTNGHGHGVLEATMARGFMRRAESHRFVKLLLSIQDPTDDDRHTAKVLLDAMKNGPAHEIHRGMLDAILAGEARFHPQERLRLATTPAKVDFMHTDHQPFFAHMIRFCNSQPHPFDADIVFYGLGRRPRNGRPVCILPTGSTIAYPHFTRFGIRYGTAGHHRGHKARYGYITGNVPVIVRGIYETTVQVDEQEHKFLAVMVQHFCPKRD</sequence>
<proteinExistence type="predicted"/>
<reference evidence="2 3" key="1">
    <citation type="submission" date="2014-11" db="EMBL/GenBank/DDBJ databases">
        <authorList>
            <person name="Wibberg Daniel"/>
        </authorList>
    </citation>
    <scope>NUCLEOTIDE SEQUENCE [LARGE SCALE GENOMIC DNA]</scope>
    <source>
        <strain evidence="2">Rhizoctonia solani AG1-IB 7/3/14</strain>
    </source>
</reference>
<dbReference type="EMBL" id="LN679528">
    <property type="protein sequence ID" value="CEL60097.1"/>
    <property type="molecule type" value="Genomic_DNA"/>
</dbReference>
<evidence type="ECO:0000313" key="2">
    <source>
        <dbReference type="EMBL" id="CEL60097.1"/>
    </source>
</evidence>